<reference evidence="1" key="1">
    <citation type="submission" date="2022-12" db="EMBL/GenBank/DDBJ databases">
        <authorList>
            <person name="Petersen C."/>
        </authorList>
    </citation>
    <scope>NUCLEOTIDE SEQUENCE</scope>
    <source>
        <strain evidence="1">IBT 35673</strain>
    </source>
</reference>
<protein>
    <submittedName>
        <fullName evidence="1">Uncharacterized protein</fullName>
    </submittedName>
</protein>
<dbReference type="PANTHER" id="PTHR36587">
    <property type="entry name" value="EXPRESSION SITE-ASSOCIATED GENE 3 (ESAG3)-LIKE PROTEIN"/>
    <property type="match status" value="1"/>
</dbReference>
<dbReference type="CDD" id="cd22997">
    <property type="entry name" value="GT_LH"/>
    <property type="match status" value="1"/>
</dbReference>
<dbReference type="AlphaFoldDB" id="A0A9W9QSM4"/>
<proteinExistence type="predicted"/>
<sequence>MRYLDSLESASDDDLVLMIDGYDVVFQLPADVLIQRYFSVIEKANAKIAARFGEDSVYAFNRDNAPRQTILFGPEKICYPVDWNRPGCWAIPDIDMPAGAFGPDDGQLSHNLPKWLNSGTIMGPVGDIRELFAATLKRIKDTYDPTHEFSDSDQRYMSDIWGEQEFWRSVDLHNNYFHDDIDPKKVAPEGEPDQIIPTREADQKTEFHVGIDYTSGLFQTRVGSDHVLEHIAFDKSTSKGIGLWTLTSENKIEASNFQPFEIYLPANVVSSLTRLMKSIAPLLKSDPHNAVTKLLLGTNLVTKNVYGLFHCIGEKTYLDDLWYRLWFQEHAKPLLETRVKSAKESDVISSAPIDGRRWVIAHNYPSESGPSEQLAGAWMDMDNEWIGWEDLCEPFEKDIFGDRPEKR</sequence>
<evidence type="ECO:0000313" key="2">
    <source>
        <dbReference type="Proteomes" id="UP001147695"/>
    </source>
</evidence>
<organism evidence="1 2">
    <name type="scientific">Penicillium brevicompactum</name>
    <dbReference type="NCBI Taxonomy" id="5074"/>
    <lineage>
        <taxon>Eukaryota</taxon>
        <taxon>Fungi</taxon>
        <taxon>Dikarya</taxon>
        <taxon>Ascomycota</taxon>
        <taxon>Pezizomycotina</taxon>
        <taxon>Eurotiomycetes</taxon>
        <taxon>Eurotiomycetidae</taxon>
        <taxon>Eurotiales</taxon>
        <taxon>Aspergillaceae</taxon>
        <taxon>Penicillium</taxon>
    </lineage>
</organism>
<comment type="caution">
    <text evidence="1">The sequence shown here is derived from an EMBL/GenBank/DDBJ whole genome shotgun (WGS) entry which is preliminary data.</text>
</comment>
<name>A0A9W9QSM4_PENBR</name>
<gene>
    <name evidence="1" type="ORF">N7452_002811</name>
</gene>
<dbReference type="PANTHER" id="PTHR36587:SF2">
    <property type="entry name" value="EXPRESSION SITE-ASSOCIATED GENE 3 (ESAG3)-LIKE PROTEIN"/>
    <property type="match status" value="1"/>
</dbReference>
<reference evidence="1" key="2">
    <citation type="journal article" date="2023" name="IMA Fungus">
        <title>Comparative genomic study of the Penicillium genus elucidates a diverse pangenome and 15 lateral gene transfer events.</title>
        <authorList>
            <person name="Petersen C."/>
            <person name="Sorensen T."/>
            <person name="Nielsen M.R."/>
            <person name="Sondergaard T.E."/>
            <person name="Sorensen J.L."/>
            <person name="Fitzpatrick D.A."/>
            <person name="Frisvad J.C."/>
            <person name="Nielsen K.L."/>
        </authorList>
    </citation>
    <scope>NUCLEOTIDE SEQUENCE</scope>
    <source>
        <strain evidence="1">IBT 35673</strain>
    </source>
</reference>
<accession>A0A9W9QSM4</accession>
<dbReference type="EMBL" id="JAPZBQ010000002">
    <property type="protein sequence ID" value="KAJ5344807.1"/>
    <property type="molecule type" value="Genomic_DNA"/>
</dbReference>
<evidence type="ECO:0000313" key="1">
    <source>
        <dbReference type="EMBL" id="KAJ5344807.1"/>
    </source>
</evidence>
<dbReference type="Proteomes" id="UP001147695">
    <property type="component" value="Unassembled WGS sequence"/>
</dbReference>